<dbReference type="AlphaFoldDB" id="A0A6J7RA72"/>
<keyword evidence="2" id="KW-0378">Hydrolase</keyword>
<accession>A0A6J7RA72</accession>
<dbReference type="SUPFAM" id="SSF51556">
    <property type="entry name" value="Metallo-dependent hydrolases"/>
    <property type="match status" value="1"/>
</dbReference>
<evidence type="ECO:0000256" key="1">
    <source>
        <dbReference type="ARBA" id="ARBA00022723"/>
    </source>
</evidence>
<dbReference type="GO" id="GO:0004536">
    <property type="term" value="F:DNA nuclease activity"/>
    <property type="evidence" value="ECO:0007669"/>
    <property type="project" value="InterPro"/>
</dbReference>
<dbReference type="PIRSF" id="PIRSF005902">
    <property type="entry name" value="DNase_TatD"/>
    <property type="match status" value="1"/>
</dbReference>
<organism evidence="3">
    <name type="scientific">freshwater metagenome</name>
    <dbReference type="NCBI Taxonomy" id="449393"/>
    <lineage>
        <taxon>unclassified sequences</taxon>
        <taxon>metagenomes</taxon>
        <taxon>ecological metagenomes</taxon>
    </lineage>
</organism>
<dbReference type="InterPro" id="IPR001130">
    <property type="entry name" value="TatD-like"/>
</dbReference>
<dbReference type="InterPro" id="IPR032466">
    <property type="entry name" value="Metal_Hydrolase"/>
</dbReference>
<dbReference type="FunFam" id="3.20.20.140:FF:000005">
    <property type="entry name" value="TatD family hydrolase"/>
    <property type="match status" value="1"/>
</dbReference>
<dbReference type="Gene3D" id="3.20.20.140">
    <property type="entry name" value="Metal-dependent hydrolases"/>
    <property type="match status" value="1"/>
</dbReference>
<evidence type="ECO:0000256" key="2">
    <source>
        <dbReference type="ARBA" id="ARBA00022801"/>
    </source>
</evidence>
<dbReference type="GO" id="GO:0016788">
    <property type="term" value="F:hydrolase activity, acting on ester bonds"/>
    <property type="evidence" value="ECO:0007669"/>
    <property type="project" value="InterPro"/>
</dbReference>
<evidence type="ECO:0000313" key="3">
    <source>
        <dbReference type="EMBL" id="CAB5025643.1"/>
    </source>
</evidence>
<protein>
    <submittedName>
        <fullName evidence="3">Unannotated protein</fullName>
    </submittedName>
</protein>
<dbReference type="InterPro" id="IPR018228">
    <property type="entry name" value="DNase_TatD-rel_CS"/>
</dbReference>
<dbReference type="GO" id="GO:0046872">
    <property type="term" value="F:metal ion binding"/>
    <property type="evidence" value="ECO:0007669"/>
    <property type="project" value="UniProtKB-KW"/>
</dbReference>
<keyword evidence="1" id="KW-0479">Metal-binding</keyword>
<dbReference type="CDD" id="cd01310">
    <property type="entry name" value="TatD_DNAse"/>
    <property type="match status" value="1"/>
</dbReference>
<proteinExistence type="predicted"/>
<dbReference type="GO" id="GO:0005829">
    <property type="term" value="C:cytosol"/>
    <property type="evidence" value="ECO:0007669"/>
    <property type="project" value="TreeGrafter"/>
</dbReference>
<name>A0A6J7RA72_9ZZZZ</name>
<reference evidence="3" key="1">
    <citation type="submission" date="2020-05" db="EMBL/GenBank/DDBJ databases">
        <authorList>
            <person name="Chiriac C."/>
            <person name="Salcher M."/>
            <person name="Ghai R."/>
            <person name="Kavagutti S V."/>
        </authorList>
    </citation>
    <scope>NUCLEOTIDE SEQUENCE</scope>
</reference>
<dbReference type="Pfam" id="PF01026">
    <property type="entry name" value="TatD_DNase"/>
    <property type="match status" value="1"/>
</dbReference>
<gene>
    <name evidence="3" type="ORF">UFOPK3992_01974</name>
</gene>
<sequence length="278" mass="30059">MNDLPEAPAPLPSPVIDSHCHLDMRDGHEGHDIDSALTAAAAVGVDRFVQVGCDVSGARWSVEAARRFDVVVATVALHPNEAPRLAAEGGIGAFDVAMSAIEELAADPSVVAVGETGLDFFRTGDEGREVQEESFRRHIRLAGRLGKPVVVHDRDAHAEVLRVLDDEPSQSGVVLHCFSGDADFAREAVARGWYCSFAGTVTFKNAQPIRDALAVVPDHLVLVETDAPFLTPSPHRGRPNSPYLIPLTVRVMAEVRDQSVDDLCRALRANTFRAFGEW</sequence>
<dbReference type="InterPro" id="IPR015991">
    <property type="entry name" value="TatD/YcfH-like"/>
</dbReference>
<dbReference type="PANTHER" id="PTHR46124:SF2">
    <property type="entry name" value="D-AMINOACYL-TRNA DEACYLASE"/>
    <property type="match status" value="1"/>
</dbReference>
<dbReference type="PROSITE" id="PS01137">
    <property type="entry name" value="TATD_1"/>
    <property type="match status" value="1"/>
</dbReference>
<dbReference type="EMBL" id="CAFBOZ010000361">
    <property type="protein sequence ID" value="CAB5025643.1"/>
    <property type="molecule type" value="Genomic_DNA"/>
</dbReference>
<dbReference type="PANTHER" id="PTHR46124">
    <property type="entry name" value="D-AMINOACYL-TRNA DEACYLASE"/>
    <property type="match status" value="1"/>
</dbReference>
<dbReference type="NCBIfam" id="TIGR00010">
    <property type="entry name" value="YchF/TatD family DNA exonuclease"/>
    <property type="match status" value="1"/>
</dbReference>